<proteinExistence type="predicted"/>
<dbReference type="Proteomes" id="UP000027138">
    <property type="component" value="Unassembled WGS sequence"/>
</dbReference>
<protein>
    <submittedName>
        <fullName evidence="2">Uncharacterized protein</fullName>
    </submittedName>
</protein>
<feature type="transmembrane region" description="Helical" evidence="1">
    <location>
        <begin position="43"/>
        <end position="66"/>
    </location>
</feature>
<evidence type="ECO:0000313" key="2">
    <source>
        <dbReference type="EMBL" id="KDP42563.1"/>
    </source>
</evidence>
<feature type="transmembrane region" description="Helical" evidence="1">
    <location>
        <begin position="92"/>
        <end position="111"/>
    </location>
</feature>
<keyword evidence="1" id="KW-0472">Membrane</keyword>
<dbReference type="EMBL" id="KK914294">
    <property type="protein sequence ID" value="KDP42563.1"/>
    <property type="molecule type" value="Genomic_DNA"/>
</dbReference>
<name>A0A067L5P8_JATCU</name>
<keyword evidence="3" id="KW-1185">Reference proteome</keyword>
<evidence type="ECO:0000256" key="1">
    <source>
        <dbReference type="SAM" id="Phobius"/>
    </source>
</evidence>
<keyword evidence="1" id="KW-0812">Transmembrane</keyword>
<sequence>MVAQMSDIVACYLISLLSWGVRFNVQGFSEGISILLRMNARRLIWGLMLLQDFINSMNGLTIWLFWTWVTLEHILHGGGETLGRGFKLPDWIAFWLITSGVIFFCILRFFIWKGFFLTTVLYFFDLVVLLATLPLQVSVSVSMVATPFLP</sequence>
<dbReference type="AlphaFoldDB" id="A0A067L5P8"/>
<keyword evidence="1" id="KW-1133">Transmembrane helix</keyword>
<feature type="transmembrane region" description="Helical" evidence="1">
    <location>
        <begin position="123"/>
        <end position="145"/>
    </location>
</feature>
<accession>A0A067L5P8</accession>
<gene>
    <name evidence="2" type="ORF">JCGZ_24337</name>
</gene>
<organism evidence="2 3">
    <name type="scientific">Jatropha curcas</name>
    <name type="common">Barbados nut</name>
    <dbReference type="NCBI Taxonomy" id="180498"/>
    <lineage>
        <taxon>Eukaryota</taxon>
        <taxon>Viridiplantae</taxon>
        <taxon>Streptophyta</taxon>
        <taxon>Embryophyta</taxon>
        <taxon>Tracheophyta</taxon>
        <taxon>Spermatophyta</taxon>
        <taxon>Magnoliopsida</taxon>
        <taxon>eudicotyledons</taxon>
        <taxon>Gunneridae</taxon>
        <taxon>Pentapetalae</taxon>
        <taxon>rosids</taxon>
        <taxon>fabids</taxon>
        <taxon>Malpighiales</taxon>
        <taxon>Euphorbiaceae</taxon>
        <taxon>Crotonoideae</taxon>
        <taxon>Jatropheae</taxon>
        <taxon>Jatropha</taxon>
    </lineage>
</organism>
<reference evidence="2 3" key="1">
    <citation type="journal article" date="2014" name="PLoS ONE">
        <title>Global Analysis of Gene Expression Profiles in Physic Nut (Jatropha curcas L.) Seedlings Exposed to Salt Stress.</title>
        <authorList>
            <person name="Zhang L."/>
            <person name="Zhang C."/>
            <person name="Wu P."/>
            <person name="Chen Y."/>
            <person name="Li M."/>
            <person name="Jiang H."/>
            <person name="Wu G."/>
        </authorList>
    </citation>
    <scope>NUCLEOTIDE SEQUENCE [LARGE SCALE GENOMIC DNA]</scope>
    <source>
        <strain evidence="3">cv. GZQX0401</strain>
        <tissue evidence="2">Young leaves</tissue>
    </source>
</reference>
<evidence type="ECO:0000313" key="3">
    <source>
        <dbReference type="Proteomes" id="UP000027138"/>
    </source>
</evidence>